<reference evidence="1 2" key="1">
    <citation type="submission" date="2024-01" db="EMBL/GenBank/DDBJ databases">
        <title>Genome assemblies of Stephania.</title>
        <authorList>
            <person name="Yang L."/>
        </authorList>
    </citation>
    <scope>NUCLEOTIDE SEQUENCE [LARGE SCALE GENOMIC DNA]</scope>
    <source>
        <strain evidence="1">JXDWG</strain>
        <tissue evidence="1">Leaf</tissue>
    </source>
</reference>
<dbReference type="AlphaFoldDB" id="A0AAP0JUR4"/>
<organism evidence="1 2">
    <name type="scientific">Stephania cephalantha</name>
    <dbReference type="NCBI Taxonomy" id="152367"/>
    <lineage>
        <taxon>Eukaryota</taxon>
        <taxon>Viridiplantae</taxon>
        <taxon>Streptophyta</taxon>
        <taxon>Embryophyta</taxon>
        <taxon>Tracheophyta</taxon>
        <taxon>Spermatophyta</taxon>
        <taxon>Magnoliopsida</taxon>
        <taxon>Ranunculales</taxon>
        <taxon>Menispermaceae</taxon>
        <taxon>Menispermoideae</taxon>
        <taxon>Cissampelideae</taxon>
        <taxon>Stephania</taxon>
    </lineage>
</organism>
<dbReference type="EMBL" id="JBBNAG010000004">
    <property type="protein sequence ID" value="KAK9140608.1"/>
    <property type="molecule type" value="Genomic_DNA"/>
</dbReference>
<evidence type="ECO:0000313" key="2">
    <source>
        <dbReference type="Proteomes" id="UP001419268"/>
    </source>
</evidence>
<comment type="caution">
    <text evidence="1">The sequence shown here is derived from an EMBL/GenBank/DDBJ whole genome shotgun (WGS) entry which is preliminary data.</text>
</comment>
<sequence length="84" mass="9435">MKGLAYEVDDGRRISFWRDVWNGTRSIAEDFTGLFKLTRTPQATVADLAVVAPDNGWAHSWRHDFAIKMGDPAIAKFAALTLRL</sequence>
<keyword evidence="2" id="KW-1185">Reference proteome</keyword>
<dbReference type="Proteomes" id="UP001419268">
    <property type="component" value="Unassembled WGS sequence"/>
</dbReference>
<accession>A0AAP0JUR4</accession>
<name>A0AAP0JUR4_9MAGN</name>
<protein>
    <submittedName>
        <fullName evidence="1">Uncharacterized protein</fullName>
    </submittedName>
</protein>
<gene>
    <name evidence="1" type="ORF">Scep_010289</name>
</gene>
<evidence type="ECO:0000313" key="1">
    <source>
        <dbReference type="EMBL" id="KAK9140608.1"/>
    </source>
</evidence>
<proteinExistence type="predicted"/>